<reference evidence="3 4" key="2">
    <citation type="submission" date="2018-10" db="EMBL/GenBank/DDBJ databases">
        <authorList>
            <consortium name="Pathogen Informatics"/>
        </authorList>
    </citation>
    <scope>NUCLEOTIDE SEQUENCE [LARGE SCALE GENOMIC DNA]</scope>
</reference>
<dbReference type="PANTHER" id="PTHR12941">
    <property type="entry name" value="ER MEMBRANE PROTEIN COMPLEX"/>
    <property type="match status" value="1"/>
</dbReference>
<evidence type="ECO:0000259" key="2">
    <source>
        <dbReference type="PROSITE" id="PS50249"/>
    </source>
</evidence>
<dbReference type="WBParaSite" id="EVEC_0000764301-mRNA-1">
    <property type="protein sequence ID" value="EVEC_0000764301-mRNA-1"/>
    <property type="gene ID" value="EVEC_0000764301"/>
</dbReference>
<dbReference type="PANTHER" id="PTHR12941:SF10">
    <property type="entry name" value="ER MEMBRANE PROTEIN COMPLEX SUBUNIT 8_9 HOMOLOG"/>
    <property type="match status" value="1"/>
</dbReference>
<dbReference type="Pfam" id="PF03665">
    <property type="entry name" value="UPF0172"/>
    <property type="match status" value="1"/>
</dbReference>
<dbReference type="EMBL" id="UXUI01008789">
    <property type="protein sequence ID" value="VDD92376.1"/>
    <property type="molecule type" value="Genomic_DNA"/>
</dbReference>
<reference evidence="5" key="1">
    <citation type="submission" date="2016-04" db="UniProtKB">
        <authorList>
            <consortium name="WormBaseParasite"/>
        </authorList>
    </citation>
    <scope>IDENTIFICATION</scope>
</reference>
<dbReference type="OrthoDB" id="194468at2759"/>
<accession>A0A0N4VAV4</accession>
<dbReference type="AlphaFoldDB" id="A0A0N4VAV4"/>
<keyword evidence="4" id="KW-1185">Reference proteome</keyword>
<evidence type="ECO:0000256" key="1">
    <source>
        <dbReference type="ARBA" id="ARBA00007461"/>
    </source>
</evidence>
<dbReference type="InterPro" id="IPR005366">
    <property type="entry name" value="EMC8/9"/>
</dbReference>
<dbReference type="InterPro" id="IPR037518">
    <property type="entry name" value="MPN"/>
</dbReference>
<dbReference type="Proteomes" id="UP000274131">
    <property type="component" value="Unassembled WGS sequence"/>
</dbReference>
<evidence type="ECO:0000313" key="4">
    <source>
        <dbReference type="Proteomes" id="UP000274131"/>
    </source>
</evidence>
<proteinExistence type="inferred from homology"/>
<name>A0A0N4VAV4_ENTVE</name>
<comment type="similarity">
    <text evidence="1">Belongs to the EMC8/EMC9 family.</text>
</comment>
<gene>
    <name evidence="3" type="ORF">EVEC_LOCUS7127</name>
</gene>
<dbReference type="PROSITE" id="PS50249">
    <property type="entry name" value="MPN"/>
    <property type="match status" value="1"/>
</dbReference>
<dbReference type="STRING" id="51028.A0A0N4VAV4"/>
<evidence type="ECO:0000313" key="5">
    <source>
        <dbReference type="WBParaSite" id="EVEC_0000764301-mRNA-1"/>
    </source>
</evidence>
<feature type="domain" description="MPN" evidence="2">
    <location>
        <begin position="4"/>
        <end position="137"/>
    </location>
</feature>
<protein>
    <submittedName>
        <fullName evidence="5">MPN domain-containing protein</fullName>
    </submittedName>
</protein>
<organism evidence="5">
    <name type="scientific">Enterobius vermicularis</name>
    <name type="common">Human pinworm</name>
    <dbReference type="NCBI Taxonomy" id="51028"/>
    <lineage>
        <taxon>Eukaryota</taxon>
        <taxon>Metazoa</taxon>
        <taxon>Ecdysozoa</taxon>
        <taxon>Nematoda</taxon>
        <taxon>Chromadorea</taxon>
        <taxon>Rhabditida</taxon>
        <taxon>Spirurina</taxon>
        <taxon>Oxyuridomorpha</taxon>
        <taxon>Oxyuroidea</taxon>
        <taxon>Oxyuridae</taxon>
        <taxon>Enterobius</taxon>
    </lineage>
</organism>
<dbReference type="CDD" id="cd08060">
    <property type="entry name" value="MPN_UPF0172"/>
    <property type="match status" value="1"/>
</dbReference>
<evidence type="ECO:0000313" key="3">
    <source>
        <dbReference type="EMBL" id="VDD92376.1"/>
    </source>
</evidence>
<sequence>MRNLQISLLPYAKMILHALKYPHCAVVGLLVGKENNSEIFCVDAVPVLHESASLLTVLETALISVDVHCKQNSLDIIGIYFCNQAFTDDSLDQFAVRAADKVASYFSNAILVQIVNSKLSLDSAEPAIVVYSNLEAKTWKPRKYVLEDEENALGALSDFMQTKMYREIIDFENHLDDPAKDFWNSSLNQKIGKSVI</sequence>
<dbReference type="GO" id="GO:0072546">
    <property type="term" value="C:EMC complex"/>
    <property type="evidence" value="ECO:0007669"/>
    <property type="project" value="InterPro"/>
</dbReference>